<evidence type="ECO:0000313" key="2">
    <source>
        <dbReference type="Proteomes" id="UP000299102"/>
    </source>
</evidence>
<protein>
    <submittedName>
        <fullName evidence="1">Uncharacterized protein</fullName>
    </submittedName>
</protein>
<evidence type="ECO:0000313" key="1">
    <source>
        <dbReference type="EMBL" id="GBP95192.1"/>
    </source>
</evidence>
<dbReference type="OrthoDB" id="7489828at2759"/>
<sequence length="231" mass="26529">MHRLVTTLAERDIPFPKVPEAIKQTSGFELASLCPLCKPKAYIEVWLLSQLRPFFIPGNVKWLRSTRTEFSSEESWVTASSFISSKKASNVNGFEFRLLIDKNAQFPTVMVKLPEITNFTKVGPIRLSGITKPWDSIREENGELLRLSKPELSRMMGVVTVHSQLLAHLSRINVTKDHECRAREEDSETLEHYLCHCPVLSRIRSQYFGIDTLPAMTRLRGICWSHWSALW</sequence>
<dbReference type="EMBL" id="BGZK01002596">
    <property type="protein sequence ID" value="GBP95192.1"/>
    <property type="molecule type" value="Genomic_DNA"/>
</dbReference>
<dbReference type="Proteomes" id="UP000299102">
    <property type="component" value="Unassembled WGS sequence"/>
</dbReference>
<proteinExistence type="predicted"/>
<keyword evidence="2" id="KW-1185">Reference proteome</keyword>
<gene>
    <name evidence="1" type="ORF">EVAR_72556_1</name>
</gene>
<reference evidence="1 2" key="1">
    <citation type="journal article" date="2019" name="Commun. Biol.">
        <title>The bagworm genome reveals a unique fibroin gene that provides high tensile strength.</title>
        <authorList>
            <person name="Kono N."/>
            <person name="Nakamura H."/>
            <person name="Ohtoshi R."/>
            <person name="Tomita M."/>
            <person name="Numata K."/>
            <person name="Arakawa K."/>
        </authorList>
    </citation>
    <scope>NUCLEOTIDE SEQUENCE [LARGE SCALE GENOMIC DNA]</scope>
</reference>
<name>A0A4C2A5W3_EUMVA</name>
<comment type="caution">
    <text evidence="1">The sequence shown here is derived from an EMBL/GenBank/DDBJ whole genome shotgun (WGS) entry which is preliminary data.</text>
</comment>
<organism evidence="1 2">
    <name type="scientific">Eumeta variegata</name>
    <name type="common">Bagworm moth</name>
    <name type="synonym">Eumeta japonica</name>
    <dbReference type="NCBI Taxonomy" id="151549"/>
    <lineage>
        <taxon>Eukaryota</taxon>
        <taxon>Metazoa</taxon>
        <taxon>Ecdysozoa</taxon>
        <taxon>Arthropoda</taxon>
        <taxon>Hexapoda</taxon>
        <taxon>Insecta</taxon>
        <taxon>Pterygota</taxon>
        <taxon>Neoptera</taxon>
        <taxon>Endopterygota</taxon>
        <taxon>Lepidoptera</taxon>
        <taxon>Glossata</taxon>
        <taxon>Ditrysia</taxon>
        <taxon>Tineoidea</taxon>
        <taxon>Psychidae</taxon>
        <taxon>Oiketicinae</taxon>
        <taxon>Eumeta</taxon>
    </lineage>
</organism>
<dbReference type="AlphaFoldDB" id="A0A4C2A5W3"/>
<accession>A0A4C2A5W3</accession>